<protein>
    <submittedName>
        <fullName evidence="1">Uncharacterized protein</fullName>
    </submittedName>
</protein>
<name>R0L1T5_ANAPL</name>
<reference evidence="2" key="1">
    <citation type="journal article" date="2013" name="Nat. Genet.">
        <title>The duck genome and transcriptome provide insight into an avian influenza virus reservoir species.</title>
        <authorList>
            <person name="Huang Y."/>
            <person name="Li Y."/>
            <person name="Burt D.W."/>
            <person name="Chen H."/>
            <person name="Zhang Y."/>
            <person name="Qian W."/>
            <person name="Kim H."/>
            <person name="Gan S."/>
            <person name="Zhao Y."/>
            <person name="Li J."/>
            <person name="Yi K."/>
            <person name="Feng H."/>
            <person name="Zhu P."/>
            <person name="Li B."/>
            <person name="Liu Q."/>
            <person name="Fairley S."/>
            <person name="Magor K.E."/>
            <person name="Du Z."/>
            <person name="Hu X."/>
            <person name="Goodman L."/>
            <person name="Tafer H."/>
            <person name="Vignal A."/>
            <person name="Lee T."/>
            <person name="Kim K.W."/>
            <person name="Sheng Z."/>
            <person name="An Y."/>
            <person name="Searle S."/>
            <person name="Herrero J."/>
            <person name="Groenen M.A."/>
            <person name="Crooijmans R.P."/>
            <person name="Faraut T."/>
            <person name="Cai Q."/>
            <person name="Webster R.G."/>
            <person name="Aldridge J.R."/>
            <person name="Warren W.C."/>
            <person name="Bartschat S."/>
            <person name="Kehr S."/>
            <person name="Marz M."/>
            <person name="Stadler P.F."/>
            <person name="Smith J."/>
            <person name="Kraus R.H."/>
            <person name="Zhao Y."/>
            <person name="Ren L."/>
            <person name="Fei J."/>
            <person name="Morisson M."/>
            <person name="Kaiser P."/>
            <person name="Griffin D.K."/>
            <person name="Rao M."/>
            <person name="Pitel F."/>
            <person name="Wang J."/>
            <person name="Li N."/>
        </authorList>
    </citation>
    <scope>NUCLEOTIDE SEQUENCE [LARGE SCALE GENOMIC DNA]</scope>
</reference>
<proteinExistence type="predicted"/>
<gene>
    <name evidence="1" type="ORF">Anapl_13693</name>
</gene>
<dbReference type="Proteomes" id="UP000296049">
    <property type="component" value="Unassembled WGS sequence"/>
</dbReference>
<dbReference type="AlphaFoldDB" id="R0L1T5"/>
<dbReference type="EMBL" id="KB744909">
    <property type="protein sequence ID" value="EOA94242.1"/>
    <property type="molecule type" value="Genomic_DNA"/>
</dbReference>
<keyword evidence="2" id="KW-1185">Reference proteome</keyword>
<evidence type="ECO:0000313" key="1">
    <source>
        <dbReference type="EMBL" id="EOA94242.1"/>
    </source>
</evidence>
<accession>R0L1T5</accession>
<evidence type="ECO:0000313" key="2">
    <source>
        <dbReference type="Proteomes" id="UP000296049"/>
    </source>
</evidence>
<sequence>MAGKPILESLRISLAAVGEVLCETHQAVARYTLVSQNSITGYQGFPSSALLDYRSEVGSGKPGSTSPRVKALFSEEGSTVSPRRKPAHGITHKLEEFSPTSAPRLMLEVHPAAHNNSSEDQMLVCSKLAGFADPGSQNNVH</sequence>
<organism evidence="1 2">
    <name type="scientific">Anas platyrhynchos</name>
    <name type="common">Mallard</name>
    <name type="synonym">Anas boschas</name>
    <dbReference type="NCBI Taxonomy" id="8839"/>
    <lineage>
        <taxon>Eukaryota</taxon>
        <taxon>Metazoa</taxon>
        <taxon>Chordata</taxon>
        <taxon>Craniata</taxon>
        <taxon>Vertebrata</taxon>
        <taxon>Euteleostomi</taxon>
        <taxon>Archelosauria</taxon>
        <taxon>Archosauria</taxon>
        <taxon>Dinosauria</taxon>
        <taxon>Saurischia</taxon>
        <taxon>Theropoda</taxon>
        <taxon>Coelurosauria</taxon>
        <taxon>Aves</taxon>
        <taxon>Neognathae</taxon>
        <taxon>Galloanserae</taxon>
        <taxon>Anseriformes</taxon>
        <taxon>Anatidae</taxon>
        <taxon>Anatinae</taxon>
        <taxon>Anas</taxon>
    </lineage>
</organism>